<protein>
    <submittedName>
        <fullName evidence="1">Uncharacterized protein</fullName>
    </submittedName>
</protein>
<evidence type="ECO:0000313" key="2">
    <source>
        <dbReference type="Proteomes" id="UP000239936"/>
    </source>
</evidence>
<dbReference type="EMBL" id="PPGH01000039">
    <property type="protein sequence ID" value="PQJ94839.1"/>
    <property type="molecule type" value="Genomic_DNA"/>
</dbReference>
<keyword evidence="2" id="KW-1185">Reference proteome</keyword>
<reference evidence="1 2" key="1">
    <citation type="submission" date="2018-01" db="EMBL/GenBank/DDBJ databases">
        <title>The complete genome sequence of Chromatium okenii LaCa, a purple sulfur bacterium with a turbulent life.</title>
        <authorList>
            <person name="Luedin S.M."/>
            <person name="Liechti N."/>
            <person name="Storelli N."/>
            <person name="Danza F."/>
            <person name="Wittwer M."/>
            <person name="Pothier J.F."/>
            <person name="Tonolla M.A."/>
        </authorList>
    </citation>
    <scope>NUCLEOTIDE SEQUENCE [LARGE SCALE GENOMIC DNA]</scope>
    <source>
        <strain evidence="1 2">LaCa</strain>
    </source>
</reference>
<accession>A0A2S7XM74</accession>
<dbReference type="RefSeq" id="WP_105074987.1">
    <property type="nucleotide sequence ID" value="NZ_PPGH01000039.1"/>
</dbReference>
<name>A0A2S7XM74_9GAMM</name>
<organism evidence="1 2">
    <name type="scientific">Chromatium okenii</name>
    <dbReference type="NCBI Taxonomy" id="61644"/>
    <lineage>
        <taxon>Bacteria</taxon>
        <taxon>Pseudomonadati</taxon>
        <taxon>Pseudomonadota</taxon>
        <taxon>Gammaproteobacteria</taxon>
        <taxon>Chromatiales</taxon>
        <taxon>Chromatiaceae</taxon>
        <taxon>Chromatium</taxon>
    </lineage>
</organism>
<dbReference type="Proteomes" id="UP000239936">
    <property type="component" value="Unassembled WGS sequence"/>
</dbReference>
<gene>
    <name evidence="1" type="ORF">CXB77_18150</name>
</gene>
<proteinExistence type="predicted"/>
<evidence type="ECO:0000313" key="1">
    <source>
        <dbReference type="EMBL" id="PQJ94839.1"/>
    </source>
</evidence>
<dbReference type="AlphaFoldDB" id="A0A2S7XM74"/>
<sequence>MSNNEDRITETAVDGEMMTKSRAAPDYELGANIERLTLLEKGEDGIGNELDNTLDGNRLIMN</sequence>
<comment type="caution">
    <text evidence="1">The sequence shown here is derived from an EMBL/GenBank/DDBJ whole genome shotgun (WGS) entry which is preliminary data.</text>
</comment>